<dbReference type="KEGG" id="dpx:DAPPUDRAFT_126003"/>
<organism evidence="2 3">
    <name type="scientific">Daphnia pulex</name>
    <name type="common">Water flea</name>
    <dbReference type="NCBI Taxonomy" id="6669"/>
    <lineage>
        <taxon>Eukaryota</taxon>
        <taxon>Metazoa</taxon>
        <taxon>Ecdysozoa</taxon>
        <taxon>Arthropoda</taxon>
        <taxon>Crustacea</taxon>
        <taxon>Branchiopoda</taxon>
        <taxon>Diplostraca</taxon>
        <taxon>Cladocera</taxon>
        <taxon>Anomopoda</taxon>
        <taxon>Daphniidae</taxon>
        <taxon>Daphnia</taxon>
    </lineage>
</organism>
<dbReference type="Proteomes" id="UP000000305">
    <property type="component" value="Unassembled WGS sequence"/>
</dbReference>
<accession>E9I7Q4</accession>
<reference evidence="2 3" key="1">
    <citation type="journal article" date="2011" name="Science">
        <title>The ecoresponsive genome of Daphnia pulex.</title>
        <authorList>
            <person name="Colbourne J.K."/>
            <person name="Pfrender M.E."/>
            <person name="Gilbert D."/>
            <person name="Thomas W.K."/>
            <person name="Tucker A."/>
            <person name="Oakley T.H."/>
            <person name="Tokishita S."/>
            <person name="Aerts A."/>
            <person name="Arnold G.J."/>
            <person name="Basu M.K."/>
            <person name="Bauer D.J."/>
            <person name="Caceres C.E."/>
            <person name="Carmel L."/>
            <person name="Casola C."/>
            <person name="Choi J.H."/>
            <person name="Detter J.C."/>
            <person name="Dong Q."/>
            <person name="Dusheyko S."/>
            <person name="Eads B.D."/>
            <person name="Frohlich T."/>
            <person name="Geiler-Samerotte K.A."/>
            <person name="Gerlach D."/>
            <person name="Hatcher P."/>
            <person name="Jogdeo S."/>
            <person name="Krijgsveld J."/>
            <person name="Kriventseva E.V."/>
            <person name="Kultz D."/>
            <person name="Laforsch C."/>
            <person name="Lindquist E."/>
            <person name="Lopez J."/>
            <person name="Manak J.R."/>
            <person name="Muller J."/>
            <person name="Pangilinan J."/>
            <person name="Patwardhan R.P."/>
            <person name="Pitluck S."/>
            <person name="Pritham E.J."/>
            <person name="Rechtsteiner A."/>
            <person name="Rho M."/>
            <person name="Rogozin I.B."/>
            <person name="Sakarya O."/>
            <person name="Salamov A."/>
            <person name="Schaack S."/>
            <person name="Shapiro H."/>
            <person name="Shiga Y."/>
            <person name="Skalitzky C."/>
            <person name="Smith Z."/>
            <person name="Souvorov A."/>
            <person name="Sung W."/>
            <person name="Tang Z."/>
            <person name="Tsuchiya D."/>
            <person name="Tu H."/>
            <person name="Vos H."/>
            <person name="Wang M."/>
            <person name="Wolf Y.I."/>
            <person name="Yamagata H."/>
            <person name="Yamada T."/>
            <person name="Ye Y."/>
            <person name="Shaw J.R."/>
            <person name="Andrews J."/>
            <person name="Crease T.J."/>
            <person name="Tang H."/>
            <person name="Lucas S.M."/>
            <person name="Robertson H.M."/>
            <person name="Bork P."/>
            <person name="Koonin E.V."/>
            <person name="Zdobnov E.M."/>
            <person name="Grigoriev I.V."/>
            <person name="Lynch M."/>
            <person name="Boore J.L."/>
        </authorList>
    </citation>
    <scope>NUCLEOTIDE SEQUENCE [LARGE SCALE GENOMIC DNA]</scope>
</reference>
<protein>
    <submittedName>
        <fullName evidence="2">Uncharacterized protein</fullName>
    </submittedName>
</protein>
<evidence type="ECO:0000313" key="2">
    <source>
        <dbReference type="EMBL" id="EFX59976.1"/>
    </source>
</evidence>
<name>E9I7Q4_DAPPU</name>
<dbReference type="HOGENOM" id="CLU_1043011_0_0_1"/>
<dbReference type="InParanoid" id="E9I7Q4"/>
<gene>
    <name evidence="2" type="ORF">DAPPUDRAFT_126003</name>
</gene>
<dbReference type="AlphaFoldDB" id="E9I7Q4"/>
<proteinExistence type="predicted"/>
<keyword evidence="3" id="KW-1185">Reference proteome</keyword>
<evidence type="ECO:0000256" key="1">
    <source>
        <dbReference type="SAM" id="MobiDB-lite"/>
    </source>
</evidence>
<feature type="region of interest" description="Disordered" evidence="1">
    <location>
        <begin position="115"/>
        <end position="151"/>
    </location>
</feature>
<dbReference type="EMBL" id="GL737417">
    <property type="protein sequence ID" value="EFX59976.1"/>
    <property type="molecule type" value="Genomic_DNA"/>
</dbReference>
<evidence type="ECO:0000313" key="3">
    <source>
        <dbReference type="Proteomes" id="UP000000305"/>
    </source>
</evidence>
<sequence length="267" mass="28993">MDMSRMTWRCSSDCSAKIQHGGFGVVWWVRSSESTEHVLLRRRSFRCRQGPGQCCAGHLSDPRRRWADPGRYGVRRAAAQGELCGGTAWADAGRQSLVHACTQCAAALPLLPPRGPGTGGAMSKAVSTARDTTPEKVPLSNAERQRRHREKRKAELMALRAGAAAPLSLRLALPLPSAAPAVVPVAVPALLDDSPTLRMQLDAARKRCEAQAAELEALRAEHEPLVARLLALRAVLRVLFGRLSPAARHGARSHLQETGFIEWLDAD</sequence>